<keyword evidence="2" id="KW-1185">Reference proteome</keyword>
<sequence>MPVPIVKFDPKDRLSDIMRAIVDLIECHFQITYPTTRLAASPQLREDPMLINIVKVILKILEQCTTEGMAGCTVIRLWLGSFTVGELLITLPPQLALQQSFQEIRHMNPPGRDVHLEIPGDEKKAYVISAAATFMPSCHISFGVDNACKNTIHSFRLISSPIPIEGPPPNMQPLRIVIINAGSVRNPDFSPTFAQLCDEFNPHLALVTETRVGGVEGRNQRLAVDFEASSSLNPDGYFEGTWFFWNPQLLGCQLMYHTDTSLSAELSFWV</sequence>
<dbReference type="AlphaFoldDB" id="A0A1R3KYD1"/>
<comment type="caution">
    <text evidence="1">The sequence shown here is derived from an EMBL/GenBank/DDBJ whole genome shotgun (WGS) entry which is preliminary data.</text>
</comment>
<reference evidence="2" key="1">
    <citation type="submission" date="2013-09" db="EMBL/GenBank/DDBJ databases">
        <title>Corchorus olitorius genome sequencing.</title>
        <authorList>
            <person name="Alam M."/>
            <person name="Haque M.S."/>
            <person name="Islam M.S."/>
            <person name="Emdad E.M."/>
            <person name="Islam M.M."/>
            <person name="Ahmed B."/>
            <person name="Halim A."/>
            <person name="Hossen Q.M.M."/>
            <person name="Hossain M.Z."/>
            <person name="Ahmed R."/>
            <person name="Khan M.M."/>
            <person name="Islam R."/>
            <person name="Rashid M.M."/>
            <person name="Khan S.A."/>
            <person name="Rahman M.S."/>
            <person name="Alam M."/>
            <person name="Yahiya A.S."/>
            <person name="Khan M.S."/>
            <person name="Azam M.S."/>
            <person name="Haque T."/>
            <person name="Lashkar M.Z.H."/>
            <person name="Akhand A.I."/>
            <person name="Morshed G."/>
            <person name="Roy S."/>
            <person name="Uddin K.S."/>
            <person name="Rabeya T."/>
            <person name="Hossain A.S."/>
            <person name="Chowdhury A."/>
            <person name="Snigdha A.R."/>
            <person name="Mortoza M.S."/>
            <person name="Matin S.A."/>
            <person name="Hoque S.M.E."/>
            <person name="Islam M.K."/>
            <person name="Roy D.K."/>
            <person name="Haider R."/>
            <person name="Moosa M.M."/>
            <person name="Elias S.M."/>
            <person name="Hasan A.M."/>
            <person name="Jahan S."/>
            <person name="Shafiuddin M."/>
            <person name="Mahmood N."/>
            <person name="Shommy N.S."/>
        </authorList>
    </citation>
    <scope>NUCLEOTIDE SEQUENCE [LARGE SCALE GENOMIC DNA]</scope>
    <source>
        <strain evidence="2">cv. O-4</strain>
    </source>
</reference>
<evidence type="ECO:0008006" key="3">
    <source>
        <dbReference type="Google" id="ProtNLM"/>
    </source>
</evidence>
<proteinExistence type="predicted"/>
<dbReference type="Proteomes" id="UP000187203">
    <property type="component" value="Unassembled WGS sequence"/>
</dbReference>
<organism evidence="1 2">
    <name type="scientific">Corchorus olitorius</name>
    <dbReference type="NCBI Taxonomy" id="93759"/>
    <lineage>
        <taxon>Eukaryota</taxon>
        <taxon>Viridiplantae</taxon>
        <taxon>Streptophyta</taxon>
        <taxon>Embryophyta</taxon>
        <taxon>Tracheophyta</taxon>
        <taxon>Spermatophyta</taxon>
        <taxon>Magnoliopsida</taxon>
        <taxon>eudicotyledons</taxon>
        <taxon>Gunneridae</taxon>
        <taxon>Pentapetalae</taxon>
        <taxon>rosids</taxon>
        <taxon>malvids</taxon>
        <taxon>Malvales</taxon>
        <taxon>Malvaceae</taxon>
        <taxon>Grewioideae</taxon>
        <taxon>Apeibeae</taxon>
        <taxon>Corchorus</taxon>
    </lineage>
</organism>
<dbReference type="EMBL" id="AWUE01009950">
    <property type="protein sequence ID" value="OMP12039.1"/>
    <property type="molecule type" value="Genomic_DNA"/>
</dbReference>
<gene>
    <name evidence="1" type="ORF">COLO4_03500</name>
</gene>
<evidence type="ECO:0000313" key="1">
    <source>
        <dbReference type="EMBL" id="OMP12039.1"/>
    </source>
</evidence>
<protein>
    <recommendedName>
        <fullName evidence="3">Endonuclease/exonuclease/phosphatase</fullName>
    </recommendedName>
</protein>
<accession>A0A1R3KYD1</accession>
<name>A0A1R3KYD1_9ROSI</name>
<evidence type="ECO:0000313" key="2">
    <source>
        <dbReference type="Proteomes" id="UP000187203"/>
    </source>
</evidence>